<accession>A0A8H8CI66</accession>
<organism evidence="2">
    <name type="scientific">Psilocybe cubensis</name>
    <name type="common">Psychedelic mushroom</name>
    <name type="synonym">Stropharia cubensis</name>
    <dbReference type="NCBI Taxonomy" id="181762"/>
    <lineage>
        <taxon>Eukaryota</taxon>
        <taxon>Fungi</taxon>
        <taxon>Dikarya</taxon>
        <taxon>Basidiomycota</taxon>
        <taxon>Agaricomycotina</taxon>
        <taxon>Agaricomycetes</taxon>
        <taxon>Agaricomycetidae</taxon>
        <taxon>Agaricales</taxon>
        <taxon>Agaricineae</taxon>
        <taxon>Strophariaceae</taxon>
        <taxon>Psilocybe</taxon>
    </lineage>
</organism>
<dbReference type="EMBL" id="JAFIQS010000009">
    <property type="protein sequence ID" value="KAG5165709.1"/>
    <property type="molecule type" value="Genomic_DNA"/>
</dbReference>
<dbReference type="AlphaFoldDB" id="A0A8H8CI66"/>
<dbReference type="PANTHER" id="PTHR38926:SF72">
    <property type="entry name" value="IM:7136021-RELATED"/>
    <property type="match status" value="1"/>
</dbReference>
<gene>
    <name evidence="2" type="ORF">JR316_009292</name>
</gene>
<evidence type="ECO:0000313" key="2">
    <source>
        <dbReference type="EMBL" id="KAG5165709.1"/>
    </source>
</evidence>
<comment type="caution">
    <text evidence="2">The sequence shown here is derived from an EMBL/GenBank/DDBJ whole genome shotgun (WGS) entry which is preliminary data.</text>
</comment>
<sequence>MVKLQQHGAITNVDSGIIPKLPTREQIQRDVLAHEVKIKEAERQLEELREEGRKLKEHLNDSSPFLSLPVDVISEIFYHSYDWRYRYDYARLPVQFVIGRTCRAWREIAWSQSRLWQDVTISLADSRFDDQLRLLEKWLDRSAGRLISLTLNLHPDSVKKTWTPPPALYHTILQTCHRWKSVGIYDGMFDGLISTMNSCGVAFQFPELERLYTGESTQYFAEWPLNFPSQLRELHLSVAETLEFPNISVDWSQLTSLYVSCAVEPLLDVIRQCRSLVYLNFNCPDNTDDDDIDSQIVENPHNLPSLDRISYLGESYWLSQLMRNITAPNLQYLSSIMEPEEAIPGLWVANAIRMVKRSNCKLKHFSIIVNFPSLSFVEQDFMDLLNALPYLEAINIDFGPTLTNRSIDLLTPETDSSSAAGVKSTVPNLRNFRFHGDVSFDPQNFVDMVESRSRLIQASSTADASSKADISVPKRLELDIHCHNRHWLDGKSPTEADTFYDHLRSFSSNVVVNIDGP</sequence>
<dbReference type="SUPFAM" id="SSF52058">
    <property type="entry name" value="L domain-like"/>
    <property type="match status" value="1"/>
</dbReference>
<evidence type="ECO:0000256" key="1">
    <source>
        <dbReference type="SAM" id="Coils"/>
    </source>
</evidence>
<reference evidence="2" key="1">
    <citation type="submission" date="2021-02" db="EMBL/GenBank/DDBJ databases">
        <title>Psilocybe cubensis genome.</title>
        <authorList>
            <person name="Mckernan K.J."/>
            <person name="Crawford S."/>
            <person name="Trippe A."/>
            <person name="Kane L.T."/>
            <person name="Mclaughlin S."/>
        </authorList>
    </citation>
    <scope>NUCLEOTIDE SEQUENCE [LARGE SCALE GENOMIC DNA]</scope>
    <source>
        <strain evidence="2">MGC-MH-2018</strain>
    </source>
</reference>
<dbReference type="InterPro" id="IPR032675">
    <property type="entry name" value="LRR_dom_sf"/>
</dbReference>
<proteinExistence type="predicted"/>
<evidence type="ECO:0008006" key="3">
    <source>
        <dbReference type="Google" id="ProtNLM"/>
    </source>
</evidence>
<dbReference type="Gene3D" id="3.80.10.10">
    <property type="entry name" value="Ribonuclease Inhibitor"/>
    <property type="match status" value="1"/>
</dbReference>
<dbReference type="OrthoDB" id="3365698at2759"/>
<dbReference type="PANTHER" id="PTHR38926">
    <property type="entry name" value="F-BOX DOMAIN CONTAINING PROTEIN, EXPRESSED"/>
    <property type="match status" value="1"/>
</dbReference>
<name>A0A8H8CI66_PSICU</name>
<protein>
    <recommendedName>
        <fullName evidence="3">F-box domain-containing protein</fullName>
    </recommendedName>
</protein>
<keyword evidence="1" id="KW-0175">Coiled coil</keyword>
<feature type="coiled-coil region" evidence="1">
    <location>
        <begin position="24"/>
        <end position="61"/>
    </location>
</feature>